<reference evidence="1 2" key="1">
    <citation type="submission" date="2015-01" db="EMBL/GenBank/DDBJ databases">
        <title>Evolution of Trichinella species and genotypes.</title>
        <authorList>
            <person name="Korhonen P.K."/>
            <person name="Edoardo P."/>
            <person name="Giuseppe L.R."/>
            <person name="Gasser R.B."/>
        </authorList>
    </citation>
    <scope>NUCLEOTIDE SEQUENCE [LARGE SCALE GENOMIC DNA]</scope>
    <source>
        <strain evidence="1">ISS3</strain>
    </source>
</reference>
<accession>A0A0V1B310</accession>
<protein>
    <submittedName>
        <fullName evidence="1">Uncharacterized protein</fullName>
    </submittedName>
</protein>
<name>A0A0V1B310_TRISP</name>
<evidence type="ECO:0000313" key="1">
    <source>
        <dbReference type="EMBL" id="KRY31338.1"/>
    </source>
</evidence>
<sequence length="72" mass="8632">MRVGQISQFYEFHTGKGSWLRWLRVRHDRSASLIPNHRLATWTSGFEIDIFDTRTCRPDLRLRFLPTVDRTL</sequence>
<dbReference type="InParanoid" id="A0A0V1B310"/>
<evidence type="ECO:0000313" key="2">
    <source>
        <dbReference type="Proteomes" id="UP000054776"/>
    </source>
</evidence>
<organism evidence="1 2">
    <name type="scientific">Trichinella spiralis</name>
    <name type="common">Trichina worm</name>
    <dbReference type="NCBI Taxonomy" id="6334"/>
    <lineage>
        <taxon>Eukaryota</taxon>
        <taxon>Metazoa</taxon>
        <taxon>Ecdysozoa</taxon>
        <taxon>Nematoda</taxon>
        <taxon>Enoplea</taxon>
        <taxon>Dorylaimia</taxon>
        <taxon>Trichinellida</taxon>
        <taxon>Trichinellidae</taxon>
        <taxon>Trichinella</taxon>
    </lineage>
</organism>
<gene>
    <name evidence="1" type="ORF">T01_2247</name>
</gene>
<comment type="caution">
    <text evidence="1">The sequence shown here is derived from an EMBL/GenBank/DDBJ whole genome shotgun (WGS) entry which is preliminary data.</text>
</comment>
<dbReference type="Proteomes" id="UP000054776">
    <property type="component" value="Unassembled WGS sequence"/>
</dbReference>
<dbReference type="AlphaFoldDB" id="A0A0V1B310"/>
<proteinExistence type="predicted"/>
<keyword evidence="2" id="KW-1185">Reference proteome</keyword>
<dbReference type="EMBL" id="JYDH01000120">
    <property type="protein sequence ID" value="KRY31338.1"/>
    <property type="molecule type" value="Genomic_DNA"/>
</dbReference>